<keyword evidence="1" id="KW-1015">Disulfide bond</keyword>
<dbReference type="InterPro" id="IPR035234">
    <property type="entry name" value="IgGFc-bd_N"/>
</dbReference>
<protein>
    <recommendedName>
        <fullName evidence="4">VWFD domain-containing protein</fullName>
    </recommendedName>
</protein>
<dbReference type="SMART" id="SM00216">
    <property type="entry name" value="VWD"/>
    <property type="match status" value="4"/>
</dbReference>
<dbReference type="EMBL" id="JAHKSW010000012">
    <property type="protein sequence ID" value="KAG7325666.1"/>
    <property type="molecule type" value="Genomic_DNA"/>
</dbReference>
<dbReference type="OrthoDB" id="6236007at2759"/>
<keyword evidence="6" id="KW-1185">Reference proteome</keyword>
<feature type="signal peptide" evidence="3">
    <location>
        <begin position="1"/>
        <end position="15"/>
    </location>
</feature>
<evidence type="ECO:0000313" key="6">
    <source>
        <dbReference type="Proteomes" id="UP000824219"/>
    </source>
</evidence>
<gene>
    <name evidence="5" type="ORF">KOW79_010591</name>
</gene>
<feature type="domain" description="VWFD" evidence="4">
    <location>
        <begin position="405"/>
        <end position="587"/>
    </location>
</feature>
<dbReference type="PROSITE" id="PS51233">
    <property type="entry name" value="VWFD"/>
    <property type="match status" value="5"/>
</dbReference>
<evidence type="ECO:0000313" key="5">
    <source>
        <dbReference type="EMBL" id="KAG7325666.1"/>
    </source>
</evidence>
<dbReference type="SMART" id="SM00832">
    <property type="entry name" value="C8"/>
    <property type="match status" value="4"/>
</dbReference>
<evidence type="ECO:0000259" key="4">
    <source>
        <dbReference type="PROSITE" id="PS51233"/>
    </source>
</evidence>
<dbReference type="InterPro" id="IPR014853">
    <property type="entry name" value="VWF/SSPO/ZAN-like_Cys-rich_dom"/>
</dbReference>
<dbReference type="InterPro" id="IPR002919">
    <property type="entry name" value="TIL_dom"/>
</dbReference>
<dbReference type="Gene3D" id="2.10.25.10">
    <property type="entry name" value="Laminin"/>
    <property type="match status" value="4"/>
</dbReference>
<dbReference type="FunFam" id="2.10.25.10:FF:000055">
    <property type="entry name" value="alpha-tectorin isoform X1"/>
    <property type="match status" value="2"/>
</dbReference>
<dbReference type="InterPro" id="IPR001846">
    <property type="entry name" value="VWF_type-D"/>
</dbReference>
<dbReference type="PANTHER" id="PTHR11339">
    <property type="entry name" value="EXTRACELLULAR MATRIX GLYCOPROTEIN RELATED"/>
    <property type="match status" value="1"/>
</dbReference>
<keyword evidence="3" id="KW-0732">Signal</keyword>
<dbReference type="Pfam" id="PF08742">
    <property type="entry name" value="C8"/>
    <property type="match status" value="4"/>
</dbReference>
<feature type="domain" description="VWFD" evidence="4">
    <location>
        <begin position="1195"/>
        <end position="1377"/>
    </location>
</feature>
<dbReference type="Proteomes" id="UP000824219">
    <property type="component" value="Linkage Group LG12"/>
</dbReference>
<evidence type="ECO:0000256" key="3">
    <source>
        <dbReference type="SAM" id="SignalP"/>
    </source>
</evidence>
<feature type="domain" description="VWFD" evidence="4">
    <location>
        <begin position="1592"/>
        <end position="1779"/>
    </location>
</feature>
<dbReference type="Pfam" id="PF00094">
    <property type="entry name" value="VWD"/>
    <property type="match status" value="5"/>
</dbReference>
<proteinExistence type="predicted"/>
<dbReference type="SUPFAM" id="SSF57567">
    <property type="entry name" value="Serine protease inhibitors"/>
    <property type="match status" value="4"/>
</dbReference>
<dbReference type="GO" id="GO:0031012">
    <property type="term" value="C:extracellular matrix"/>
    <property type="evidence" value="ECO:0007669"/>
    <property type="project" value="TreeGrafter"/>
</dbReference>
<dbReference type="PANTHER" id="PTHR11339:SF244">
    <property type="entry name" value="IGGFC-BINDING PROTEIN"/>
    <property type="match status" value="1"/>
</dbReference>
<feature type="chain" id="PRO_5039413825" description="VWFD domain-containing protein" evidence="3">
    <location>
        <begin position="16"/>
        <end position="2147"/>
    </location>
</feature>
<dbReference type="InterPro" id="IPR025615">
    <property type="entry name" value="TILa_dom"/>
</dbReference>
<feature type="domain" description="VWFD" evidence="4">
    <location>
        <begin position="1984"/>
        <end position="2147"/>
    </location>
</feature>
<sequence length="2147" mass="235046">MELKVLHIFVATLLCDVSSPPTSLLSTKVKVTALGNVYEATLQPGSGKSFLLPDGVEMLGSSQNRQTVQVEADQDVLVLSLNYKPFTADTSVIYPIKDWGTEYYLYTPQMGPADQYKEFSITNQGVQNSVAILFNGLVTFAGQQYTRGSTLVIDLQPFESVQIQSAEDLTGSKVSAKQPVAVFTGHSCTWYFTDCNHVYEQLLPVSSWGQEFIVATLAYKLPSSRFDTVIIQASENTEIQITTQDGGASPKQMVAGETLYVNLPYPNSLHLIADKGVQVLYQFNGGITEKGQTNDPFLITVLPVDRFSTSYTLDSQEGFTNEVIIIAQTKHLGQLTLDNKPLSTDLQWTQAGESEYSWTQLSYAEGTGFHQVSHPNSPFAIYSFGASPENGYGSPAPANPPAKVGVCWVMGDPHYRTFDGSYYNFMGNCTYIMAKNCEVDSFHPAFEIQTENQRLGSAKATSVNKIMVSVYGINITIVRHETGIVRISDSLWYLPISLDNGKVTLQQSGLSVIITTDFGLSVQYDWDQYMVVNIPGSFMGRMCGMCGNFNGKKEDDLTTPSGSVASNIPQLGKSWRVPGLPGDAYCTDDCVGACESCQGEPWYERWAAKAFCHMTTVLTDGPFRDCNSVIDSKIFYENCLFDYCMGKGYKNFLCKTAEIYTDACQRAGIHVYNWRHLIGCSNPNCPANSHFESCACPATCENPTPSASCKANCVEACTCNEGYLWSGNKCVPKNQCGCMYKSGGDEHYLQAGESIWADDKCSKNCTCNPTNGQVVCENSGCPGGTECSVVNGIRGCHPVHQATCNIYGDPHYNTFDNSTFSFQGTCTYTAAEGCHLEGTKLTPFAVIVENAKWNEIQVSPNVSMAKMVIVQVYGMTLMLQRNQLHQIMVNGILTNIPASLDNGKVTVQQEGHQNVILTNFGLKVTFNMIYHVSITVPSSYSGKTCGLCGNFDSNKNNEYLLPNGKETKDLKTFVAAWKVAVPGVVCDDGCIGDFCPKCPEDKKITFEKDCSIITNPEGPFAACHGVINPESYLKDCAFDVCMGDGNRKMLCQDIAAYMSACQEAGVNVKNWRTPTFCPFTCPENSVYDICTKPCDAACPGLSEIMKCDVKSCAEGCMCNAGFFNNGTGCVTAGQCSCYENGHTYKINETVIMESCQESLTCLPSGKVIHKSIECSSIEVCEVKNGVRGCYPKPNGICWVMGDPHYRTFDGEYYNFMGNCTYIMAKNCQEDKDHPAFEVQAMNKHTGSSKGTSVSQVIIQVYGQTITIVQHENGLVRISDSLWYLPISLDNGKVTLQQSGLSVIVSTDFGLSVQYDWDQYLVVKIPVSFTGRMCGMCGNFNGIKGDDLTTPSGSEAGSIVQLGKSWRVPGAVGEAYCTDDCVGACESCQGESWIERLAAESFCHLATILTDGPFRDCNSLINPKVFYENCLQDFCMGKGFKNFLCKTAQIYTDACQRAECVDLLNIFFLNPANPNCPANSHFESCACPATCENPTPSAACKTNCVEACTCDEGYLWSGNKCVPKNQCGCVYKSGSEQRYLQAGESIWADNNCSKNCTCNPTNGKIICENAHCPVGTACSVHDGIRACQPVSQATCNIYGDPHYNTFDNGTYNFQGTCTYTAAKGCHLDGTKLIPFSVVVENEKWTEIQATPNVSMAKVVVVEVYGLTIILRRNQLHQVMVNGILTNIPISLNEGQVIIQQVGYYNVIMTNFGLRVAYDMVYHVLITVPSTYLGKTCGMCGNYNGNKNDELLLPDGKAVEKSDIKTFGAAWKVAVPGVVCDDGCSGDYCPKCAEDQKVVFEKECSIITDPEGPFAACHKVIDPQSYYRDCVFDVCMSEGDQHMLCHSVAAYMTACQDFKIPIKNWRTSTFCPLKCPENSVYEICATGCDTPCPGLSDVMKCNIQTCVEGCRCKPGFFSNGTGCVKEDQCSCYANGVTFKIGEVVVQKGCQEKLICQKNGILKYESMKCKADEICQVENGVTGCYPKQCKLETPGSFTLFNGSTWSIPSMGAYDLVNVCDDIVIGIWFRVVAVLQERNGVLTTAAVHIFFENVLVTVTSQNDIWFNGKKMTVPSLEMNEVIVQVVDQTVIIEKNSAMRLSYSQSQEVIITVSKGMADKVCGACGKLSGSISGESVMFYMDQYRAPDFPTW</sequence>
<dbReference type="GO" id="GO:0005615">
    <property type="term" value="C:extracellular space"/>
    <property type="evidence" value="ECO:0007669"/>
    <property type="project" value="TreeGrafter"/>
</dbReference>
<dbReference type="InterPro" id="IPR036084">
    <property type="entry name" value="Ser_inhib-like_sf"/>
</dbReference>
<dbReference type="CDD" id="cd19941">
    <property type="entry name" value="TIL"/>
    <property type="match status" value="4"/>
</dbReference>
<reference evidence="5 6" key="1">
    <citation type="submission" date="2021-06" db="EMBL/GenBank/DDBJ databases">
        <title>Chromosome-level genome assembly of the red-tail catfish (Hemibagrus wyckioides).</title>
        <authorList>
            <person name="Shao F."/>
        </authorList>
    </citation>
    <scope>NUCLEOTIDE SEQUENCE [LARGE SCALE GENOMIC DNA]</scope>
    <source>
        <strain evidence="5">EC202008001</strain>
        <tissue evidence="5">Blood</tissue>
    </source>
</reference>
<dbReference type="Pfam" id="PF17517">
    <property type="entry name" value="IgGFc_binding"/>
    <property type="match status" value="1"/>
</dbReference>
<name>A0A9D3NN91_9TELE</name>
<dbReference type="InterPro" id="IPR050780">
    <property type="entry name" value="Mucin_vWF_Thrombospondin_sf"/>
</dbReference>
<organism evidence="5 6">
    <name type="scientific">Hemibagrus wyckioides</name>
    <dbReference type="NCBI Taxonomy" id="337641"/>
    <lineage>
        <taxon>Eukaryota</taxon>
        <taxon>Metazoa</taxon>
        <taxon>Chordata</taxon>
        <taxon>Craniata</taxon>
        <taxon>Vertebrata</taxon>
        <taxon>Euteleostomi</taxon>
        <taxon>Actinopterygii</taxon>
        <taxon>Neopterygii</taxon>
        <taxon>Teleostei</taxon>
        <taxon>Ostariophysi</taxon>
        <taxon>Siluriformes</taxon>
        <taxon>Bagridae</taxon>
        <taxon>Hemibagrus</taxon>
    </lineage>
</organism>
<keyword evidence="2" id="KW-0325">Glycoprotein</keyword>
<evidence type="ECO:0000256" key="1">
    <source>
        <dbReference type="ARBA" id="ARBA00023157"/>
    </source>
</evidence>
<accession>A0A9D3NN91</accession>
<evidence type="ECO:0000256" key="2">
    <source>
        <dbReference type="ARBA" id="ARBA00023180"/>
    </source>
</evidence>
<dbReference type="Pfam" id="PF01826">
    <property type="entry name" value="TIL"/>
    <property type="match status" value="4"/>
</dbReference>
<comment type="caution">
    <text evidence="5">The sequence shown here is derived from an EMBL/GenBank/DDBJ whole genome shotgun (WGS) entry which is preliminary data.</text>
</comment>
<feature type="domain" description="VWFD" evidence="4">
    <location>
        <begin position="802"/>
        <end position="987"/>
    </location>
</feature>
<dbReference type="Pfam" id="PF12714">
    <property type="entry name" value="TILa"/>
    <property type="match status" value="2"/>
</dbReference>